<dbReference type="PANTHER" id="PTHR31594">
    <property type="entry name" value="AIG1-TYPE G DOMAIN-CONTAINING PROTEIN"/>
    <property type="match status" value="1"/>
</dbReference>
<dbReference type="EMBL" id="CAJNDS010002486">
    <property type="protein sequence ID" value="CAE7495081.1"/>
    <property type="molecule type" value="Genomic_DNA"/>
</dbReference>
<feature type="chain" id="PRO_5032281696" description="Fibronectin type-III domain-containing protein" evidence="2">
    <location>
        <begin position="20"/>
        <end position="1623"/>
    </location>
</feature>
<dbReference type="PROSITE" id="PS50853">
    <property type="entry name" value="FN3"/>
    <property type="match status" value="1"/>
</dbReference>
<reference evidence="4" key="1">
    <citation type="submission" date="2021-02" db="EMBL/GenBank/DDBJ databases">
        <authorList>
            <person name="Dougan E. K."/>
            <person name="Rhodes N."/>
            <person name="Thang M."/>
            <person name="Chan C."/>
        </authorList>
    </citation>
    <scope>NUCLEOTIDE SEQUENCE</scope>
</reference>
<organism evidence="4 5">
    <name type="scientific">Symbiodinium natans</name>
    <dbReference type="NCBI Taxonomy" id="878477"/>
    <lineage>
        <taxon>Eukaryota</taxon>
        <taxon>Sar</taxon>
        <taxon>Alveolata</taxon>
        <taxon>Dinophyceae</taxon>
        <taxon>Suessiales</taxon>
        <taxon>Symbiodiniaceae</taxon>
        <taxon>Symbiodinium</taxon>
    </lineage>
</organism>
<evidence type="ECO:0000313" key="5">
    <source>
        <dbReference type="Proteomes" id="UP000604046"/>
    </source>
</evidence>
<dbReference type="InterPro" id="IPR003961">
    <property type="entry name" value="FN3_dom"/>
</dbReference>
<accession>A0A812SX30</accession>
<sequence>MPYRFLAFSLCLQLGTASAEKDLSDESINANDLGRRFWLGELYDANTDEPIGGSLWPLSMLDDPRFVRETPAASSSYGLTYSDSIKEKMDLLGIDGSFGFERAVGLTKMALSGSAKYLESKADSNLEVSSYLHMKVTTVRKTLNALDPELQAMRFDFIPPQATHFVSSIKYGAGCSARFTQKARSEEEKELIQGSLHGELQTAMIRAEAEVNLDLQTADLFKEKATTVEVWGDVIPSGSVESADTTENPSAGEESRRLGSFARASRRLSWFSATQEVCWDKPNWRDGVSGKTCDDYRKSYCESQSYRPDRHPDLKPSKAVNHPDLYCCDCGRCSDAPHWTDSDGRDCDHYRLHFCKDGQYDGSDPAPRVNHPEQNCCGCGRCIDTVDWTDSQNHTCDWYRNNSQCSADVYLHQTNSTRAQQENFPDLNCCGCGKATAYVHAVDLNTTTTTTSTTTTMVATFQGSSDSALRRRRSVELQKPSRVPTDPRSALDYLSKVHIAALQDGGVPLEVTLTPVKWLVSGREVIARRLTAQIINVAIDIEENFDEGVRIINDLAAARLTYERDNLGFRSWTWEVELFNRQQKEYQREYRTNLAKALFAYKTGAALDEVNDILAQHYASNFTIDLIRKFREEQTDSLNSLAQLVLPLRAEGGATLATQFSDYVGPTISVNYDAVVVLVIAGMNPAASRETMVSVRRFLAFGRKTGPPTHCLRAVQWHAEKANNQPECVESYKLIAIHFDSFCYQFCADKSSCFPAARKCSDPAASAFLHFSRDREAWCRNPCTRVIAHYKQGAAESAERLLPELPAAPTILNVDPTDQEPDPENQRVEVFVDVPTGAISLRLRIIHYEFVAETNSWTTHHRIFDTHTPETKITVGSLIAGRYYAFQVTAVNEIDEGPYSDIYPNASGLLVGMRTATIRPQTPIQQPDPISPQCTAASASYSLVNRAPNWLSWNVRLTFSELPRNQEKPASVQFIPPDGSPSFDCLGFELEPGTSYSATCKIPCRNANASSNLHVIVWDSNKITKIAEGALTHEPISAMTCSSFFPSTPVLCDVADERQRRCMVGTIANGSVCDACYDHYTPKTYRVSEHRCTGFQCDFFQRWCPLRGCITDSCDAGCQSGSSDWTTDAGGTLCALPCEMYPDVPSVTVAELTVPAGNHTKLSCNVAAGWGPLWDEVLGSLRDGEVYFHCPEGNTRQEYRVSEVEPIPACMPLCPPGTVVDEGLSYAYRGLYHGEELSVDCQPPYEAGTLRLRCLDNVVTILTKTCKVPLADAEVLSMNFPYRSDGDGSAYLKTGFIAGSRAFIASSATSLHDYGGIVYQLDLGNFPSESSRSQFKLTDRNPLWAGFGSSFGHGQYGYFVQGRQNTNPGYVGRVFRISLESFNTVAELDLEAAHSEILMAEGAFTDGVYGYVGFGRYHTSYGFARFSLDSFDRASVLTQSLDVDGMSQMTGGFASGEYGYICQGGSSGDVARFNLADMSELSVALTALGSQTMDCFTAAGFGYLLPGSPWGHRGGSRIFRFSLANITDMKVVDLAIRDSTFRGFFGGFTDGIFGYLVPYDNDGWVNNGYFIRFELERFHSDYVSWRRLTDIDPALGGFKGGFTDGTFGYLLPSRRHKLVRIRL</sequence>
<evidence type="ECO:0000256" key="1">
    <source>
        <dbReference type="SAM" id="MobiDB-lite"/>
    </source>
</evidence>
<gene>
    <name evidence="4" type="ORF">SNAT2548_LOCUS27734</name>
</gene>
<dbReference type="CDD" id="cd00063">
    <property type="entry name" value="FN3"/>
    <property type="match status" value="1"/>
</dbReference>
<keyword evidence="2" id="KW-0732">Signal</keyword>
<feature type="domain" description="Fibronectin type-III" evidence="3">
    <location>
        <begin position="808"/>
        <end position="912"/>
    </location>
</feature>
<protein>
    <recommendedName>
        <fullName evidence="3">Fibronectin type-III domain-containing protein</fullName>
    </recommendedName>
</protein>
<comment type="caution">
    <text evidence="4">The sequence shown here is derived from an EMBL/GenBank/DDBJ whole genome shotgun (WGS) entry which is preliminary data.</text>
</comment>
<feature type="region of interest" description="Disordered" evidence="1">
    <location>
        <begin position="237"/>
        <end position="258"/>
    </location>
</feature>
<dbReference type="PANTHER" id="PTHR31594:SF14">
    <property type="entry name" value="FIBRONECTIN TYPE-III DOMAIN-CONTAINING PROTEIN"/>
    <property type="match status" value="1"/>
</dbReference>
<evidence type="ECO:0000313" key="4">
    <source>
        <dbReference type="EMBL" id="CAE7495081.1"/>
    </source>
</evidence>
<dbReference type="InterPro" id="IPR013783">
    <property type="entry name" value="Ig-like_fold"/>
</dbReference>
<evidence type="ECO:0000256" key="2">
    <source>
        <dbReference type="SAM" id="SignalP"/>
    </source>
</evidence>
<dbReference type="InterPro" id="IPR036116">
    <property type="entry name" value="FN3_sf"/>
</dbReference>
<dbReference type="InterPro" id="IPR052090">
    <property type="entry name" value="Cytolytic_pore-forming_toxin"/>
</dbReference>
<feature type="signal peptide" evidence="2">
    <location>
        <begin position="1"/>
        <end position="19"/>
    </location>
</feature>
<evidence type="ECO:0000259" key="3">
    <source>
        <dbReference type="PROSITE" id="PS50853"/>
    </source>
</evidence>
<dbReference type="Proteomes" id="UP000604046">
    <property type="component" value="Unassembled WGS sequence"/>
</dbReference>
<keyword evidence="5" id="KW-1185">Reference proteome</keyword>
<dbReference type="Gene3D" id="2.60.40.10">
    <property type="entry name" value="Immunoglobulins"/>
    <property type="match status" value="1"/>
</dbReference>
<dbReference type="OrthoDB" id="8954335at2759"/>
<name>A0A812SX30_9DINO</name>
<dbReference type="SUPFAM" id="SSF49265">
    <property type="entry name" value="Fibronectin type III"/>
    <property type="match status" value="1"/>
</dbReference>
<proteinExistence type="predicted"/>
<feature type="compositionally biased region" description="Polar residues" evidence="1">
    <location>
        <begin position="239"/>
        <end position="249"/>
    </location>
</feature>